<comment type="caution">
    <text evidence="12">The sequence shown here is derived from an EMBL/GenBank/DDBJ whole genome shotgun (WGS) entry which is preliminary data.</text>
</comment>
<dbReference type="GO" id="GO:0000155">
    <property type="term" value="F:phosphorelay sensor kinase activity"/>
    <property type="evidence" value="ECO:0007669"/>
    <property type="project" value="InterPro"/>
</dbReference>
<feature type="domain" description="Histidine kinase" evidence="11">
    <location>
        <begin position="274"/>
        <end position="487"/>
    </location>
</feature>
<dbReference type="SUPFAM" id="SSF55874">
    <property type="entry name" value="ATPase domain of HSP90 chaperone/DNA topoisomerase II/histidine kinase"/>
    <property type="match status" value="1"/>
</dbReference>
<dbReference type="SMART" id="SM00388">
    <property type="entry name" value="HisKA"/>
    <property type="match status" value="1"/>
</dbReference>
<dbReference type="InterPro" id="IPR004358">
    <property type="entry name" value="Sig_transdc_His_kin-like_C"/>
</dbReference>
<dbReference type="Proteomes" id="UP000292445">
    <property type="component" value="Unassembled WGS sequence"/>
</dbReference>
<dbReference type="InterPro" id="IPR003594">
    <property type="entry name" value="HATPase_dom"/>
</dbReference>
<dbReference type="GO" id="GO:0005886">
    <property type="term" value="C:plasma membrane"/>
    <property type="evidence" value="ECO:0007669"/>
    <property type="project" value="TreeGrafter"/>
</dbReference>
<dbReference type="PANTHER" id="PTHR45436">
    <property type="entry name" value="SENSOR HISTIDINE KINASE YKOH"/>
    <property type="match status" value="1"/>
</dbReference>
<dbReference type="PANTHER" id="PTHR45436:SF1">
    <property type="entry name" value="SENSOR PROTEIN QSEC"/>
    <property type="match status" value="1"/>
</dbReference>
<keyword evidence="7 12" id="KW-0418">Kinase</keyword>
<dbReference type="PRINTS" id="PR00344">
    <property type="entry name" value="BCTRLSENSOR"/>
</dbReference>
<evidence type="ECO:0000256" key="10">
    <source>
        <dbReference type="SAM" id="Phobius"/>
    </source>
</evidence>
<keyword evidence="8 10" id="KW-1133">Transmembrane helix</keyword>
<name>A0A4Q7N9C0_9BURK</name>
<keyword evidence="6 10" id="KW-0812">Transmembrane</keyword>
<keyword evidence="5" id="KW-0808">Transferase</keyword>
<dbReference type="SUPFAM" id="SSF47384">
    <property type="entry name" value="Homodimeric domain of signal transducing histidine kinase"/>
    <property type="match status" value="1"/>
</dbReference>
<dbReference type="CDD" id="cd00082">
    <property type="entry name" value="HisKA"/>
    <property type="match status" value="1"/>
</dbReference>
<evidence type="ECO:0000256" key="8">
    <source>
        <dbReference type="ARBA" id="ARBA00022989"/>
    </source>
</evidence>
<comment type="catalytic activity">
    <reaction evidence="1">
        <text>ATP + protein L-histidine = ADP + protein N-phospho-L-histidine.</text>
        <dbReference type="EC" id="2.7.13.3"/>
    </reaction>
</comment>
<dbReference type="InterPro" id="IPR036097">
    <property type="entry name" value="HisK_dim/P_sf"/>
</dbReference>
<evidence type="ECO:0000256" key="9">
    <source>
        <dbReference type="ARBA" id="ARBA00023136"/>
    </source>
</evidence>
<proteinExistence type="predicted"/>
<feature type="transmembrane region" description="Helical" evidence="10">
    <location>
        <begin position="25"/>
        <end position="48"/>
    </location>
</feature>
<evidence type="ECO:0000256" key="3">
    <source>
        <dbReference type="ARBA" id="ARBA00012438"/>
    </source>
</evidence>
<evidence type="ECO:0000313" key="12">
    <source>
        <dbReference type="EMBL" id="RZS78690.1"/>
    </source>
</evidence>
<dbReference type="OrthoDB" id="8554694at2"/>
<dbReference type="RefSeq" id="WP_130361596.1">
    <property type="nucleotide sequence ID" value="NZ_SGXC01000003.1"/>
</dbReference>
<keyword evidence="13" id="KW-1185">Reference proteome</keyword>
<dbReference type="EC" id="2.7.13.3" evidence="3"/>
<dbReference type="Pfam" id="PF02518">
    <property type="entry name" value="HATPase_c"/>
    <property type="match status" value="1"/>
</dbReference>
<evidence type="ECO:0000256" key="7">
    <source>
        <dbReference type="ARBA" id="ARBA00022777"/>
    </source>
</evidence>
<dbReference type="Gene3D" id="3.30.565.10">
    <property type="entry name" value="Histidine kinase-like ATPase, C-terminal domain"/>
    <property type="match status" value="1"/>
</dbReference>
<evidence type="ECO:0000256" key="4">
    <source>
        <dbReference type="ARBA" id="ARBA00022553"/>
    </source>
</evidence>
<dbReference type="InterPro" id="IPR005467">
    <property type="entry name" value="His_kinase_dom"/>
</dbReference>
<dbReference type="InterPro" id="IPR036890">
    <property type="entry name" value="HATPase_C_sf"/>
</dbReference>
<organism evidence="12 13">
    <name type="scientific">Pigmentiphaga kullae</name>
    <dbReference type="NCBI Taxonomy" id="151784"/>
    <lineage>
        <taxon>Bacteria</taxon>
        <taxon>Pseudomonadati</taxon>
        <taxon>Pseudomonadota</taxon>
        <taxon>Betaproteobacteria</taxon>
        <taxon>Burkholderiales</taxon>
        <taxon>Alcaligenaceae</taxon>
        <taxon>Pigmentiphaga</taxon>
    </lineage>
</organism>
<accession>A0A4Q7N9C0</accession>
<evidence type="ECO:0000256" key="5">
    <source>
        <dbReference type="ARBA" id="ARBA00022679"/>
    </source>
</evidence>
<evidence type="ECO:0000256" key="6">
    <source>
        <dbReference type="ARBA" id="ARBA00022692"/>
    </source>
</evidence>
<comment type="subcellular location">
    <subcellularLocation>
        <location evidence="2">Membrane</location>
    </subcellularLocation>
</comment>
<keyword evidence="9 10" id="KW-0472">Membrane</keyword>
<gene>
    <name evidence="12" type="ORF">EV675_5347</name>
</gene>
<keyword evidence="4" id="KW-0597">Phosphoprotein</keyword>
<dbReference type="InterPro" id="IPR003661">
    <property type="entry name" value="HisK_dim/P_dom"/>
</dbReference>
<evidence type="ECO:0000256" key="1">
    <source>
        <dbReference type="ARBA" id="ARBA00000085"/>
    </source>
</evidence>
<dbReference type="Gene3D" id="1.10.287.130">
    <property type="match status" value="1"/>
</dbReference>
<reference evidence="12 13" key="1">
    <citation type="submission" date="2019-02" db="EMBL/GenBank/DDBJ databases">
        <title>Genomic Encyclopedia of Type Strains, Phase IV (KMG-IV): sequencing the most valuable type-strain genomes for metagenomic binning, comparative biology and taxonomic classification.</title>
        <authorList>
            <person name="Goeker M."/>
        </authorList>
    </citation>
    <scope>NUCLEOTIDE SEQUENCE [LARGE SCALE GENOMIC DNA]</scope>
    <source>
        <strain evidence="12 13">K24</strain>
    </source>
</reference>
<dbReference type="InterPro" id="IPR050428">
    <property type="entry name" value="TCS_sensor_his_kinase"/>
</dbReference>
<dbReference type="Pfam" id="PF08521">
    <property type="entry name" value="2CSK_N"/>
    <property type="match status" value="1"/>
</dbReference>
<evidence type="ECO:0000259" key="11">
    <source>
        <dbReference type="PROSITE" id="PS50109"/>
    </source>
</evidence>
<dbReference type="CDD" id="cd00075">
    <property type="entry name" value="HATPase"/>
    <property type="match status" value="1"/>
</dbReference>
<dbReference type="EMBL" id="SGXC01000003">
    <property type="protein sequence ID" value="RZS78690.1"/>
    <property type="molecule type" value="Genomic_DNA"/>
</dbReference>
<dbReference type="SMART" id="SM00387">
    <property type="entry name" value="HATPase_c"/>
    <property type="match status" value="1"/>
</dbReference>
<protein>
    <recommendedName>
        <fullName evidence="3">histidine kinase</fullName>
        <ecNumber evidence="3">2.7.13.3</ecNumber>
    </recommendedName>
</protein>
<dbReference type="PROSITE" id="PS50109">
    <property type="entry name" value="HIS_KIN"/>
    <property type="match status" value="1"/>
</dbReference>
<dbReference type="InterPro" id="IPR013727">
    <property type="entry name" value="2CSK_N"/>
</dbReference>
<evidence type="ECO:0000256" key="2">
    <source>
        <dbReference type="ARBA" id="ARBA00004370"/>
    </source>
</evidence>
<dbReference type="AlphaFoldDB" id="A0A4Q7N9C0"/>
<sequence>MPSRNETRPAPQTRVLHRRSLAWHLLVRLLPAVLLLATMDSIITYVLTRKLNTQSHDRALIDTTRALARQVVMTPQGPQLDPAWNTTRFLTTDPDERTYFRISVDGEIIAGTAVLPSPPMVDDPDSAADDEVEPLALLDRINKAVPTIYDSLVEGLPVRAVALDFSVDDYLVEVAMAETLNTRSRFIEEILSVLVAGQLLLIALLGFVIVTAVRSGLESVSKLSDEIESRSIDDLQPIGGDDVPSELTPLIAKTNSLLGRLDEAVAAQRRFIGHAAHQLRTPLSGLKLESELMLARPVPDDVRQRAERIKAAADRMIRVGEQLLVLARIDANVRPRDTFARIDLTELTRECGARWVPAARHAQVEIVLIAPDEAVWVDGDAVLLDQLLGNLIDNAIRYHGGPGEIVLRVNDSPPSLVVEDDGPGIAAEDRARVFDAFYRAKNSQAGGSGLGLAIVKEIAEAHGAHWDLRSRPEFAGTRISLVFPGPRIGAHLSRVRSEPRQPDW</sequence>
<feature type="transmembrane region" description="Helical" evidence="10">
    <location>
        <begin position="190"/>
        <end position="213"/>
    </location>
</feature>
<dbReference type="Pfam" id="PF00512">
    <property type="entry name" value="HisKA"/>
    <property type="match status" value="1"/>
</dbReference>
<evidence type="ECO:0000313" key="13">
    <source>
        <dbReference type="Proteomes" id="UP000292445"/>
    </source>
</evidence>